<organism evidence="2 3">
    <name type="scientific">Rhizoctonia solani</name>
    <dbReference type="NCBI Taxonomy" id="456999"/>
    <lineage>
        <taxon>Eukaryota</taxon>
        <taxon>Fungi</taxon>
        <taxon>Dikarya</taxon>
        <taxon>Basidiomycota</taxon>
        <taxon>Agaricomycotina</taxon>
        <taxon>Agaricomycetes</taxon>
        <taxon>Cantharellales</taxon>
        <taxon>Ceratobasidiaceae</taxon>
        <taxon>Rhizoctonia</taxon>
    </lineage>
</organism>
<feature type="region of interest" description="Disordered" evidence="1">
    <location>
        <begin position="1"/>
        <end position="42"/>
    </location>
</feature>
<name>A0A0K6FP43_9AGAM</name>
<dbReference type="EMBL" id="CYGV01000317">
    <property type="protein sequence ID" value="CUA68045.1"/>
    <property type="molecule type" value="Genomic_DNA"/>
</dbReference>
<gene>
    <name evidence="2" type="ORF">RSOLAG22IIIB_13632</name>
</gene>
<feature type="region of interest" description="Disordered" evidence="1">
    <location>
        <begin position="65"/>
        <end position="98"/>
    </location>
</feature>
<keyword evidence="3" id="KW-1185">Reference proteome</keyword>
<evidence type="ECO:0008006" key="4">
    <source>
        <dbReference type="Google" id="ProtNLM"/>
    </source>
</evidence>
<proteinExistence type="predicted"/>
<dbReference type="Proteomes" id="UP000044841">
    <property type="component" value="Unassembled WGS sequence"/>
</dbReference>
<evidence type="ECO:0000313" key="3">
    <source>
        <dbReference type="Proteomes" id="UP000044841"/>
    </source>
</evidence>
<accession>A0A0K6FP43</accession>
<evidence type="ECO:0000313" key="2">
    <source>
        <dbReference type="EMBL" id="CUA68045.1"/>
    </source>
</evidence>
<protein>
    <recommendedName>
        <fullName evidence="4">Hemerythrin-like domain-containing protein</fullName>
    </recommendedName>
</protein>
<evidence type="ECO:0000256" key="1">
    <source>
        <dbReference type="SAM" id="MobiDB-lite"/>
    </source>
</evidence>
<reference evidence="2 3" key="1">
    <citation type="submission" date="2015-07" db="EMBL/GenBank/DDBJ databases">
        <authorList>
            <person name="Noorani M."/>
        </authorList>
    </citation>
    <scope>NUCLEOTIDE SEQUENCE [LARGE SCALE GENOMIC DNA]</scope>
    <source>
        <strain evidence="2">BBA 69670</strain>
    </source>
</reference>
<sequence length="276" mass="30992">MSGKDQGLLAQPPHLQRGLSSGSSGNSGRGGTQLDPEISQRWSPSLGALGALELSQSSTLFADARAPSSDLPHGRQAPFPACPIKRQIPPPRSWIKGPSVEPTEEEVMFPYFEEKLGKGAMDANINQHHGFMPQFDEWNEHCKKILAKEETYEPTKFVAMLRKSTDVLSVHLVDEIPTIEASIMKEHFTDAELRELEARVTKKIKECTSVWLMPIVFVSGDLSHNPWFPEEVPAPVLFFARHIAMRIEGDMWKWGQSDRYGRLKDEFKSMYGMANS</sequence>
<dbReference type="AlphaFoldDB" id="A0A0K6FP43"/>
<dbReference type="Gene3D" id="1.20.120.520">
    <property type="entry name" value="nmb1532 protein domain like"/>
    <property type="match status" value="1"/>
</dbReference>